<dbReference type="EMBL" id="GL876974">
    <property type="protein sequence ID" value="KLU90178.1"/>
    <property type="molecule type" value="Genomic_DNA"/>
</dbReference>
<reference evidence="4" key="2">
    <citation type="submission" date="2010-05" db="EMBL/GenBank/DDBJ databases">
        <title>The genome sequence of Magnaporthe poae strain ATCC 64411.</title>
        <authorList>
            <person name="Ma L.-J."/>
            <person name="Dead R."/>
            <person name="Young S."/>
            <person name="Zeng Q."/>
            <person name="Koehrsen M."/>
            <person name="Alvarado L."/>
            <person name="Berlin A."/>
            <person name="Chapman S.B."/>
            <person name="Chen Z."/>
            <person name="Freedman E."/>
            <person name="Gellesch M."/>
            <person name="Goldberg J."/>
            <person name="Griggs A."/>
            <person name="Gujja S."/>
            <person name="Heilman E.R."/>
            <person name="Heiman D."/>
            <person name="Hepburn T."/>
            <person name="Howarth C."/>
            <person name="Jen D."/>
            <person name="Larson L."/>
            <person name="Mehta T."/>
            <person name="Neiman D."/>
            <person name="Pearson M."/>
            <person name="Roberts A."/>
            <person name="Saif S."/>
            <person name="Shea T."/>
            <person name="Shenoy N."/>
            <person name="Sisk P."/>
            <person name="Stolte C."/>
            <person name="Sykes S."/>
            <person name="Walk T."/>
            <person name="White J."/>
            <person name="Yandava C."/>
            <person name="Haas B."/>
            <person name="Nusbaum C."/>
            <person name="Birren B."/>
        </authorList>
    </citation>
    <scope>NUCLEOTIDE SEQUENCE [LARGE SCALE GENOMIC DNA]</scope>
    <source>
        <strain evidence="4">ATCC 64411 / 73-15</strain>
    </source>
</reference>
<dbReference type="Proteomes" id="UP000011715">
    <property type="component" value="Unassembled WGS sequence"/>
</dbReference>
<name>A0A0C4E963_MAGP6</name>
<reference evidence="3" key="5">
    <citation type="submission" date="2015-06" db="UniProtKB">
        <authorList>
            <consortium name="EnsemblFungi"/>
        </authorList>
    </citation>
    <scope>IDENTIFICATION</scope>
    <source>
        <strain evidence="3">ATCC 64411</strain>
    </source>
</reference>
<evidence type="ECO:0000256" key="1">
    <source>
        <dbReference type="SAM" id="MobiDB-lite"/>
    </source>
</evidence>
<accession>A0A0C4E963</accession>
<protein>
    <submittedName>
        <fullName evidence="2 3">Uncharacterized protein</fullName>
    </submittedName>
</protein>
<organism evidence="3 4">
    <name type="scientific">Magnaporthiopsis poae (strain ATCC 64411 / 73-15)</name>
    <name type="common">Kentucky bluegrass fungus</name>
    <name type="synonym">Magnaporthe poae</name>
    <dbReference type="NCBI Taxonomy" id="644358"/>
    <lineage>
        <taxon>Eukaryota</taxon>
        <taxon>Fungi</taxon>
        <taxon>Dikarya</taxon>
        <taxon>Ascomycota</taxon>
        <taxon>Pezizomycotina</taxon>
        <taxon>Sordariomycetes</taxon>
        <taxon>Sordariomycetidae</taxon>
        <taxon>Magnaporthales</taxon>
        <taxon>Magnaporthaceae</taxon>
        <taxon>Magnaporthiopsis</taxon>
    </lineage>
</organism>
<reference evidence="2" key="1">
    <citation type="submission" date="2010-05" db="EMBL/GenBank/DDBJ databases">
        <title>The Genome Sequence of Magnaporthe poae strain ATCC 64411.</title>
        <authorList>
            <consortium name="The Broad Institute Genome Sequencing Platform"/>
            <consortium name="Broad Institute Genome Sequencing Center for Infectious Disease"/>
            <person name="Ma L.-J."/>
            <person name="Dead R."/>
            <person name="Young S."/>
            <person name="Zeng Q."/>
            <person name="Koehrsen M."/>
            <person name="Alvarado L."/>
            <person name="Berlin A."/>
            <person name="Chapman S.B."/>
            <person name="Chen Z."/>
            <person name="Freedman E."/>
            <person name="Gellesch M."/>
            <person name="Goldberg J."/>
            <person name="Griggs A."/>
            <person name="Gujja S."/>
            <person name="Heilman E.R."/>
            <person name="Heiman D."/>
            <person name="Hepburn T."/>
            <person name="Howarth C."/>
            <person name="Jen D."/>
            <person name="Larson L."/>
            <person name="Mehta T."/>
            <person name="Neiman D."/>
            <person name="Pearson M."/>
            <person name="Roberts A."/>
            <person name="Saif S."/>
            <person name="Shea T."/>
            <person name="Shenoy N."/>
            <person name="Sisk P."/>
            <person name="Stolte C."/>
            <person name="Sykes S."/>
            <person name="Walk T."/>
            <person name="White J."/>
            <person name="Yandava C."/>
            <person name="Haas B."/>
            <person name="Nusbaum C."/>
            <person name="Birren B."/>
        </authorList>
    </citation>
    <scope>NUCLEOTIDE SEQUENCE</scope>
    <source>
        <strain evidence="2">ATCC 64411</strain>
    </source>
</reference>
<sequence length="133" mass="14457">MPFTVFMPNAIATAARKTTTSQNRPKARSWRTPGIGGSARPRTSETTALGQERNVGGRGEWQRRIPRDRYTPPPYTASARKQNRRWHINPPVRGRLVDVVKTLLPPAGAGGQVQRPVSTTATPGHGSGPVIEA</sequence>
<dbReference type="VEuPathDB" id="FungiDB:MAPG_09142"/>
<gene>
    <name evidence="2" type="ORF">MAPG_09142</name>
</gene>
<feature type="compositionally biased region" description="Basic and acidic residues" evidence="1">
    <location>
        <begin position="60"/>
        <end position="70"/>
    </location>
</feature>
<evidence type="ECO:0000313" key="2">
    <source>
        <dbReference type="EMBL" id="KLU90178.1"/>
    </source>
</evidence>
<proteinExistence type="predicted"/>
<feature type="region of interest" description="Disordered" evidence="1">
    <location>
        <begin position="16"/>
        <end position="89"/>
    </location>
</feature>
<feature type="region of interest" description="Disordered" evidence="1">
    <location>
        <begin position="106"/>
        <end position="133"/>
    </location>
</feature>
<dbReference type="EnsemblFungi" id="MAPG_09142T0">
    <property type="protein sequence ID" value="MAPG_09142T0"/>
    <property type="gene ID" value="MAPG_09142"/>
</dbReference>
<evidence type="ECO:0000313" key="3">
    <source>
        <dbReference type="EnsemblFungi" id="MAPG_09142T0"/>
    </source>
</evidence>
<keyword evidence="4" id="KW-1185">Reference proteome</keyword>
<evidence type="ECO:0000313" key="4">
    <source>
        <dbReference type="Proteomes" id="UP000011715"/>
    </source>
</evidence>
<dbReference type="EMBL" id="ADBL01002243">
    <property type="status" value="NOT_ANNOTATED_CDS"/>
    <property type="molecule type" value="Genomic_DNA"/>
</dbReference>
<reference evidence="3" key="4">
    <citation type="journal article" date="2015" name="G3 (Bethesda)">
        <title>Genome sequences of three phytopathogenic species of the Magnaporthaceae family of fungi.</title>
        <authorList>
            <person name="Okagaki L.H."/>
            <person name="Nunes C.C."/>
            <person name="Sailsbery J."/>
            <person name="Clay B."/>
            <person name="Brown D."/>
            <person name="John T."/>
            <person name="Oh Y."/>
            <person name="Young N."/>
            <person name="Fitzgerald M."/>
            <person name="Haas B.J."/>
            <person name="Zeng Q."/>
            <person name="Young S."/>
            <person name="Adiconis X."/>
            <person name="Fan L."/>
            <person name="Levin J.Z."/>
            <person name="Mitchell T.K."/>
            <person name="Okubara P.A."/>
            <person name="Farman M.L."/>
            <person name="Kohn L.M."/>
            <person name="Birren B."/>
            <person name="Ma L.-J."/>
            <person name="Dean R.A."/>
        </authorList>
    </citation>
    <scope>NUCLEOTIDE SEQUENCE</scope>
    <source>
        <strain evidence="3">ATCC 64411 / 73-15</strain>
    </source>
</reference>
<reference evidence="2" key="3">
    <citation type="submission" date="2011-03" db="EMBL/GenBank/DDBJ databases">
        <title>Annotation of Magnaporthe poae ATCC 64411.</title>
        <authorList>
            <person name="Ma L.-J."/>
            <person name="Dead R."/>
            <person name="Young S.K."/>
            <person name="Zeng Q."/>
            <person name="Gargeya S."/>
            <person name="Fitzgerald M."/>
            <person name="Haas B."/>
            <person name="Abouelleil A."/>
            <person name="Alvarado L."/>
            <person name="Arachchi H.M."/>
            <person name="Berlin A."/>
            <person name="Brown A."/>
            <person name="Chapman S.B."/>
            <person name="Chen Z."/>
            <person name="Dunbar C."/>
            <person name="Freedman E."/>
            <person name="Gearin G."/>
            <person name="Gellesch M."/>
            <person name="Goldberg J."/>
            <person name="Griggs A."/>
            <person name="Gujja S."/>
            <person name="Heiman D."/>
            <person name="Howarth C."/>
            <person name="Larson L."/>
            <person name="Lui A."/>
            <person name="MacDonald P.J.P."/>
            <person name="Mehta T."/>
            <person name="Montmayeur A."/>
            <person name="Murphy C."/>
            <person name="Neiman D."/>
            <person name="Pearson M."/>
            <person name="Priest M."/>
            <person name="Roberts A."/>
            <person name="Saif S."/>
            <person name="Shea T."/>
            <person name="Shenoy N."/>
            <person name="Sisk P."/>
            <person name="Stolte C."/>
            <person name="Sykes S."/>
            <person name="Yandava C."/>
            <person name="Wortman J."/>
            <person name="Nusbaum C."/>
            <person name="Birren B."/>
        </authorList>
    </citation>
    <scope>NUCLEOTIDE SEQUENCE</scope>
    <source>
        <strain evidence="2">ATCC 64411</strain>
    </source>
</reference>
<dbReference type="AlphaFoldDB" id="A0A0C4E963"/>